<dbReference type="InterPro" id="IPR013549">
    <property type="entry name" value="DUF1731"/>
</dbReference>
<feature type="domain" description="NAD-dependent epimerase/dehydratase" evidence="1">
    <location>
        <begin position="3"/>
        <end position="218"/>
    </location>
</feature>
<sequence length="301" mass="31753">MDVAVTGSTGLIGSALCTALEARGDRVVRILRRDPSGRGEIHWDPADGVLDPSDLRGTDAVVHLAGAGIADRRWTSAQRDRIRESRTRGTTLLAGALAEIRDDGGPSTLVSGSAIGVYGDAGDHLLDEDGPRGTGFLADVCIAWERATERAGNAGIRVAHARTGVVLSPEGGLLAKQLPLFRLGLGGRLGSGHQYLSWISLRDEVAALLWLVDREVEGPVNLVAPSPVTNAEFARSLGSTLGRPARLPVPAAIPTVMFGRDLVRELMLASTRVRPRVLEDGGFAFTDPELGPALRAMVAGR</sequence>
<name>A0A381PSX1_9ZZZZ</name>
<feature type="domain" description="DUF1731" evidence="2">
    <location>
        <begin position="249"/>
        <end position="296"/>
    </location>
</feature>
<dbReference type="Gene3D" id="3.40.50.720">
    <property type="entry name" value="NAD(P)-binding Rossmann-like Domain"/>
    <property type="match status" value="1"/>
</dbReference>
<reference evidence="3" key="1">
    <citation type="submission" date="2018-05" db="EMBL/GenBank/DDBJ databases">
        <authorList>
            <person name="Lanie J.A."/>
            <person name="Ng W.-L."/>
            <person name="Kazmierczak K.M."/>
            <person name="Andrzejewski T.M."/>
            <person name="Davidsen T.M."/>
            <person name="Wayne K.J."/>
            <person name="Tettelin H."/>
            <person name="Glass J.I."/>
            <person name="Rusch D."/>
            <person name="Podicherti R."/>
            <person name="Tsui H.-C.T."/>
            <person name="Winkler M.E."/>
        </authorList>
    </citation>
    <scope>NUCLEOTIDE SEQUENCE</scope>
</reference>
<gene>
    <name evidence="3" type="ORF">METZ01_LOCUS22864</name>
</gene>
<dbReference type="InterPro" id="IPR010099">
    <property type="entry name" value="SDR39U1"/>
</dbReference>
<dbReference type="EMBL" id="UINC01001078">
    <property type="protein sequence ID" value="SUZ70010.1"/>
    <property type="molecule type" value="Genomic_DNA"/>
</dbReference>
<dbReference type="PANTHER" id="PTHR11092">
    <property type="entry name" value="SUGAR NUCLEOTIDE EPIMERASE RELATED"/>
    <property type="match status" value="1"/>
</dbReference>
<dbReference type="NCBIfam" id="TIGR01777">
    <property type="entry name" value="yfcH"/>
    <property type="match status" value="1"/>
</dbReference>
<protein>
    <recommendedName>
        <fullName evidence="4">DUF1731 domain-containing protein</fullName>
    </recommendedName>
</protein>
<proteinExistence type="predicted"/>
<dbReference type="SUPFAM" id="SSF51735">
    <property type="entry name" value="NAD(P)-binding Rossmann-fold domains"/>
    <property type="match status" value="1"/>
</dbReference>
<dbReference type="Pfam" id="PF08338">
    <property type="entry name" value="DUF1731"/>
    <property type="match status" value="1"/>
</dbReference>
<evidence type="ECO:0000259" key="2">
    <source>
        <dbReference type="Pfam" id="PF08338"/>
    </source>
</evidence>
<evidence type="ECO:0008006" key="4">
    <source>
        <dbReference type="Google" id="ProtNLM"/>
    </source>
</evidence>
<dbReference type="InterPro" id="IPR001509">
    <property type="entry name" value="Epimerase_deHydtase"/>
</dbReference>
<dbReference type="PANTHER" id="PTHR11092:SF0">
    <property type="entry name" value="EPIMERASE FAMILY PROTEIN SDR39U1"/>
    <property type="match status" value="1"/>
</dbReference>
<evidence type="ECO:0000259" key="1">
    <source>
        <dbReference type="Pfam" id="PF01370"/>
    </source>
</evidence>
<dbReference type="AlphaFoldDB" id="A0A381PSX1"/>
<evidence type="ECO:0000313" key="3">
    <source>
        <dbReference type="EMBL" id="SUZ70010.1"/>
    </source>
</evidence>
<dbReference type="Pfam" id="PF01370">
    <property type="entry name" value="Epimerase"/>
    <property type="match status" value="1"/>
</dbReference>
<organism evidence="3">
    <name type="scientific">marine metagenome</name>
    <dbReference type="NCBI Taxonomy" id="408172"/>
    <lineage>
        <taxon>unclassified sequences</taxon>
        <taxon>metagenomes</taxon>
        <taxon>ecological metagenomes</taxon>
    </lineage>
</organism>
<accession>A0A381PSX1</accession>
<dbReference type="InterPro" id="IPR036291">
    <property type="entry name" value="NAD(P)-bd_dom_sf"/>
</dbReference>